<name>A0A699K326_TANCI</name>
<accession>A0A699K326</accession>
<feature type="compositionally biased region" description="Acidic residues" evidence="1">
    <location>
        <begin position="113"/>
        <end position="150"/>
    </location>
</feature>
<sequence>MSDSEDSTVTYTEVSSLFENLSDIGSLGVDGLPIMTHDPYAYVVAALQAPPSSDYVLGPENPPSPAYVPEFVSEPVYPKFMPPEDDVLPAEEQPLLVAVSLTADSLGYIHEFDPEEDDEDPEEDPADYPTDEEDDEEEESSGDDVDDEEEHPAPADSIPPPATHRTSPLLPIPLPTSSPSLLLPSTSRIAYVLEVTLPPRKRLCITLGPIFEVVESSSALTARPTGGIRADYGFFGTFDDEIRQDPERGRILTRLPPRKRLHYRLGRELSAAKHKLMLLDTVAERRLMLLSQVKTVNEKCCC</sequence>
<evidence type="ECO:0000256" key="1">
    <source>
        <dbReference type="SAM" id="MobiDB-lite"/>
    </source>
</evidence>
<dbReference type="AlphaFoldDB" id="A0A699K326"/>
<feature type="region of interest" description="Disordered" evidence="1">
    <location>
        <begin position="112"/>
        <end position="172"/>
    </location>
</feature>
<proteinExistence type="predicted"/>
<evidence type="ECO:0000313" key="2">
    <source>
        <dbReference type="EMBL" id="GFA72026.1"/>
    </source>
</evidence>
<gene>
    <name evidence="2" type="ORF">Tci_643998</name>
</gene>
<comment type="caution">
    <text evidence="2">The sequence shown here is derived from an EMBL/GenBank/DDBJ whole genome shotgun (WGS) entry which is preliminary data.</text>
</comment>
<dbReference type="EMBL" id="BKCJ010475196">
    <property type="protein sequence ID" value="GFA72026.1"/>
    <property type="molecule type" value="Genomic_DNA"/>
</dbReference>
<organism evidence="2">
    <name type="scientific">Tanacetum cinerariifolium</name>
    <name type="common">Dalmatian daisy</name>
    <name type="synonym">Chrysanthemum cinerariifolium</name>
    <dbReference type="NCBI Taxonomy" id="118510"/>
    <lineage>
        <taxon>Eukaryota</taxon>
        <taxon>Viridiplantae</taxon>
        <taxon>Streptophyta</taxon>
        <taxon>Embryophyta</taxon>
        <taxon>Tracheophyta</taxon>
        <taxon>Spermatophyta</taxon>
        <taxon>Magnoliopsida</taxon>
        <taxon>eudicotyledons</taxon>
        <taxon>Gunneridae</taxon>
        <taxon>Pentapetalae</taxon>
        <taxon>asterids</taxon>
        <taxon>campanulids</taxon>
        <taxon>Asterales</taxon>
        <taxon>Asteraceae</taxon>
        <taxon>Asteroideae</taxon>
        <taxon>Anthemideae</taxon>
        <taxon>Anthemidinae</taxon>
        <taxon>Tanacetum</taxon>
    </lineage>
</organism>
<reference evidence="2" key="1">
    <citation type="journal article" date="2019" name="Sci. Rep.">
        <title>Draft genome of Tanacetum cinerariifolium, the natural source of mosquito coil.</title>
        <authorList>
            <person name="Yamashiro T."/>
            <person name="Shiraishi A."/>
            <person name="Satake H."/>
            <person name="Nakayama K."/>
        </authorList>
    </citation>
    <scope>NUCLEOTIDE SEQUENCE</scope>
</reference>
<protein>
    <submittedName>
        <fullName evidence="2">Uncharacterized protein</fullName>
    </submittedName>
</protein>